<dbReference type="RefSeq" id="WP_063947272.1">
    <property type="nucleotide sequence ID" value="NZ_LXPS01000003.1"/>
</dbReference>
<keyword evidence="1" id="KW-0805">Transcription regulation</keyword>
<keyword evidence="2" id="KW-0238">DNA-binding</keyword>
<dbReference type="GO" id="GO:0000976">
    <property type="term" value="F:transcription cis-regulatory region binding"/>
    <property type="evidence" value="ECO:0007669"/>
    <property type="project" value="TreeGrafter"/>
</dbReference>
<dbReference type="GO" id="GO:0003700">
    <property type="term" value="F:DNA-binding transcription factor activity"/>
    <property type="evidence" value="ECO:0007669"/>
    <property type="project" value="TreeGrafter"/>
</dbReference>
<evidence type="ECO:0000256" key="1">
    <source>
        <dbReference type="ARBA" id="ARBA00023015"/>
    </source>
</evidence>
<gene>
    <name evidence="5" type="ORF">A7J57_00265</name>
</gene>
<dbReference type="Pfam" id="PF00356">
    <property type="entry name" value="LacI"/>
    <property type="match status" value="1"/>
</dbReference>
<dbReference type="EMBL" id="LXPS01000003">
    <property type="protein sequence ID" value="OAE49103.1"/>
    <property type="molecule type" value="Genomic_DNA"/>
</dbReference>
<accession>A0A176XGM2</accession>
<dbReference type="Proteomes" id="UP000077098">
    <property type="component" value="Unassembled WGS sequence"/>
</dbReference>
<evidence type="ECO:0000256" key="3">
    <source>
        <dbReference type="ARBA" id="ARBA00023163"/>
    </source>
</evidence>
<evidence type="ECO:0000313" key="6">
    <source>
        <dbReference type="Proteomes" id="UP000077098"/>
    </source>
</evidence>
<sequence>MRKVTLQDIANHTGLSKFAVSCSLSGKAGVSEATRKRVEDAALMLGYQRPKPVDEQREITLIFHDQVDSVSYELRTMLQDGMQKEAHRLGQAVRLQWTHDADRVDAMVKDSAGIILVGPHEQKTLDIVKASGLPSVRLGWVSPLEQADHVGGTDHEAGIAVGDYLFGLGHRDIAFVQGQEGYRGRMERYHGLRECLEQHADARLHVLRFDEDGGFIPALQTLHTAGIAPTALFCAHDGLALTAVSELLARGYRIPDDMSVVGFGDFSAATQISPALTTIRVQGGEMGATAMRLLLERIETRGQPVVAKRILIASTFIERRSSGVAPKHSKWLTSVAQ</sequence>
<dbReference type="CDD" id="cd01392">
    <property type="entry name" value="HTH_LacI"/>
    <property type="match status" value="1"/>
</dbReference>
<protein>
    <submittedName>
        <fullName evidence="5">LacI family transcriptional regulator</fullName>
    </submittedName>
</protein>
<evidence type="ECO:0000313" key="5">
    <source>
        <dbReference type="EMBL" id="OAE49103.1"/>
    </source>
</evidence>
<dbReference type="SUPFAM" id="SSF47413">
    <property type="entry name" value="lambda repressor-like DNA-binding domains"/>
    <property type="match status" value="1"/>
</dbReference>
<dbReference type="PANTHER" id="PTHR30146:SF109">
    <property type="entry name" value="HTH-TYPE TRANSCRIPTIONAL REGULATOR GALS"/>
    <property type="match status" value="1"/>
</dbReference>
<reference evidence="5 6" key="1">
    <citation type="submission" date="2016-05" db="EMBL/GenBank/DDBJ databases">
        <authorList>
            <person name="Lavstsen T."/>
            <person name="Jespersen J.S."/>
        </authorList>
    </citation>
    <scope>NUCLEOTIDE SEQUENCE [LARGE SCALE GENOMIC DNA]</scope>
    <source>
        <strain evidence="5 6">KCJ1736</strain>
    </source>
</reference>
<organism evidence="5 6">
    <name type="scientific">Agrobacterium tumefaciens</name>
    <dbReference type="NCBI Taxonomy" id="358"/>
    <lineage>
        <taxon>Bacteria</taxon>
        <taxon>Pseudomonadati</taxon>
        <taxon>Pseudomonadota</taxon>
        <taxon>Alphaproteobacteria</taxon>
        <taxon>Hyphomicrobiales</taxon>
        <taxon>Rhizobiaceae</taxon>
        <taxon>Rhizobium/Agrobacterium group</taxon>
        <taxon>Agrobacterium</taxon>
        <taxon>Agrobacterium tumefaciens complex</taxon>
    </lineage>
</organism>
<dbReference type="SUPFAM" id="SSF53822">
    <property type="entry name" value="Periplasmic binding protein-like I"/>
    <property type="match status" value="1"/>
</dbReference>
<evidence type="ECO:0000259" key="4">
    <source>
        <dbReference type="PROSITE" id="PS50932"/>
    </source>
</evidence>
<dbReference type="PROSITE" id="PS50932">
    <property type="entry name" value="HTH_LACI_2"/>
    <property type="match status" value="1"/>
</dbReference>
<proteinExistence type="predicted"/>
<dbReference type="Pfam" id="PF13377">
    <property type="entry name" value="Peripla_BP_3"/>
    <property type="match status" value="1"/>
</dbReference>
<keyword evidence="3" id="KW-0804">Transcription</keyword>
<dbReference type="CDD" id="cd06267">
    <property type="entry name" value="PBP1_LacI_sugar_binding-like"/>
    <property type="match status" value="1"/>
</dbReference>
<dbReference type="AlphaFoldDB" id="A0A176XGM2"/>
<dbReference type="InterPro" id="IPR046335">
    <property type="entry name" value="LacI/GalR-like_sensor"/>
</dbReference>
<name>A0A176XGM2_AGRTU</name>
<dbReference type="Gene3D" id="1.10.260.40">
    <property type="entry name" value="lambda repressor-like DNA-binding domains"/>
    <property type="match status" value="1"/>
</dbReference>
<dbReference type="PANTHER" id="PTHR30146">
    <property type="entry name" value="LACI-RELATED TRANSCRIPTIONAL REPRESSOR"/>
    <property type="match status" value="1"/>
</dbReference>
<dbReference type="InterPro" id="IPR000843">
    <property type="entry name" value="HTH_LacI"/>
</dbReference>
<comment type="caution">
    <text evidence="5">The sequence shown here is derived from an EMBL/GenBank/DDBJ whole genome shotgun (WGS) entry which is preliminary data.</text>
</comment>
<dbReference type="Gene3D" id="3.40.50.2300">
    <property type="match status" value="2"/>
</dbReference>
<dbReference type="InterPro" id="IPR010982">
    <property type="entry name" value="Lambda_DNA-bd_dom_sf"/>
</dbReference>
<dbReference type="InterPro" id="IPR028082">
    <property type="entry name" value="Peripla_BP_I"/>
</dbReference>
<evidence type="ECO:0000256" key="2">
    <source>
        <dbReference type="ARBA" id="ARBA00023125"/>
    </source>
</evidence>
<feature type="domain" description="HTH lacI-type" evidence="4">
    <location>
        <begin position="4"/>
        <end position="49"/>
    </location>
</feature>
<dbReference type="SMART" id="SM00354">
    <property type="entry name" value="HTH_LACI"/>
    <property type="match status" value="1"/>
</dbReference>